<feature type="transmembrane region" description="Helical" evidence="10">
    <location>
        <begin position="124"/>
        <end position="143"/>
    </location>
</feature>
<evidence type="ECO:0000256" key="2">
    <source>
        <dbReference type="ARBA" id="ARBA00022553"/>
    </source>
</evidence>
<evidence type="ECO:0000256" key="10">
    <source>
        <dbReference type="HAMAP-Rule" id="MF_00462"/>
    </source>
</evidence>
<dbReference type="Proteomes" id="UP000006558">
    <property type="component" value="Chromosome"/>
</dbReference>
<dbReference type="EC" id="7.-.-.-" evidence="10"/>
<dbReference type="eggNOG" id="COG4658">
    <property type="taxonomic scope" value="Bacteria"/>
</dbReference>
<comment type="cofactor">
    <cofactor evidence="10">
        <name>FMN</name>
        <dbReference type="ChEBI" id="CHEBI:58210"/>
    </cofactor>
</comment>
<feature type="transmembrane region" description="Helical" evidence="10">
    <location>
        <begin position="43"/>
        <end position="64"/>
    </location>
</feature>
<feature type="transmembrane region" description="Helical" evidence="10">
    <location>
        <begin position="182"/>
        <end position="203"/>
    </location>
</feature>
<keyword evidence="10" id="KW-0997">Cell inner membrane</keyword>
<dbReference type="GO" id="GO:0005886">
    <property type="term" value="C:plasma membrane"/>
    <property type="evidence" value="ECO:0007669"/>
    <property type="project" value="UniProtKB-SubCell"/>
</dbReference>
<evidence type="ECO:0000256" key="6">
    <source>
        <dbReference type="ARBA" id="ARBA00022967"/>
    </source>
</evidence>
<dbReference type="EMBL" id="CP000702">
    <property type="protein sequence ID" value="ABQ46699.1"/>
    <property type="molecule type" value="Genomic_DNA"/>
</dbReference>
<comment type="function">
    <text evidence="10">Part of a membrane-bound complex that couples electron transfer with translocation of ions across the membrane.</text>
</comment>
<keyword evidence="10" id="KW-1003">Cell membrane</keyword>
<proteinExistence type="inferred from homology"/>
<dbReference type="InterPro" id="IPR004338">
    <property type="entry name" value="NqrB/RnfD"/>
</dbReference>
<feature type="modified residue" description="FMN phosphoryl threonine" evidence="10">
    <location>
        <position position="160"/>
    </location>
</feature>
<evidence type="ECO:0000256" key="4">
    <source>
        <dbReference type="ARBA" id="ARBA00022643"/>
    </source>
</evidence>
<feature type="transmembrane region" description="Helical" evidence="10">
    <location>
        <begin position="210"/>
        <end position="230"/>
    </location>
</feature>
<evidence type="ECO:0000256" key="8">
    <source>
        <dbReference type="ARBA" id="ARBA00022989"/>
    </source>
</evidence>
<keyword evidence="8 10" id="KW-1133">Transmembrane helix</keyword>
<comment type="similarity">
    <text evidence="10">Belongs to the NqrB/RnfD family.</text>
</comment>
<dbReference type="PANTHER" id="PTHR30578:SF0">
    <property type="entry name" value="ION-TRANSLOCATING OXIDOREDUCTASE COMPLEX SUBUNIT D"/>
    <property type="match status" value="1"/>
</dbReference>
<keyword evidence="4 10" id="KW-0288">FMN</keyword>
<reference evidence="12" key="1">
    <citation type="submission" date="2007-05" db="EMBL/GenBank/DDBJ databases">
        <title>Complete sequence of Thermotoga petrophila RKU-1.</title>
        <authorList>
            <consortium name="US DOE Joint Genome Institute"/>
            <person name="Copeland A."/>
            <person name="Lucas S."/>
            <person name="Lapidus A."/>
            <person name="Barry K."/>
            <person name="Glavina del Rio T."/>
            <person name="Dalin E."/>
            <person name="Tice H."/>
            <person name="Pitluck S."/>
            <person name="Sims D."/>
            <person name="Brettin T."/>
            <person name="Bruce D."/>
            <person name="Detter J.C."/>
            <person name="Han C."/>
            <person name="Tapia R."/>
            <person name="Schmutz J."/>
            <person name="Larimer F."/>
            <person name="Land M."/>
            <person name="Hauser L."/>
            <person name="Kyrpides N."/>
            <person name="Mikhailova N."/>
            <person name="Nelson K."/>
            <person name="Gogarten J.P."/>
            <person name="Noll K."/>
            <person name="Richardson P."/>
        </authorList>
    </citation>
    <scope>NUCLEOTIDE SEQUENCE [LARGE SCALE GENOMIC DNA]</scope>
    <source>
        <strain evidence="12">ATCC BAA-488 / DSM 13995 / JCM 10881 / RKU-1</strain>
    </source>
</reference>
<reference evidence="11 12" key="2">
    <citation type="journal article" date="2009" name="Proc. Natl. Acad. Sci. U.S.A.">
        <title>On the chimeric nature, thermophilic origin, and phylogenetic placement of the Thermotogales.</title>
        <authorList>
            <person name="Zhaxybayeva O."/>
            <person name="Swithers K.S."/>
            <person name="Lapierre P."/>
            <person name="Fournier G.P."/>
            <person name="Bickhart D.M."/>
            <person name="DeBoy R.T."/>
            <person name="Nelson K.E."/>
            <person name="Nesbo C.L."/>
            <person name="Doolittle W.F."/>
            <person name="Gogarten J.P."/>
            <person name="Noll K.M."/>
        </authorList>
    </citation>
    <scope>NUCLEOTIDE SEQUENCE [LARGE SCALE GENOMIC DNA]</scope>
    <source>
        <strain evidence="12">ATCC BAA-488 / DSM 13995 / JCM 10881 / RKU-1</strain>
    </source>
</reference>
<dbReference type="RefSeq" id="WP_004082949.1">
    <property type="nucleotide sequence ID" value="NC_009486.1"/>
</dbReference>
<dbReference type="HAMAP" id="MF_00462">
    <property type="entry name" value="RsxD_RnfD"/>
    <property type="match status" value="1"/>
</dbReference>
<evidence type="ECO:0000313" key="11">
    <source>
        <dbReference type="EMBL" id="ABQ46699.1"/>
    </source>
</evidence>
<evidence type="ECO:0000313" key="12">
    <source>
        <dbReference type="Proteomes" id="UP000006558"/>
    </source>
</evidence>
<keyword evidence="2 10" id="KW-0597">Phosphoprotein</keyword>
<feature type="transmembrane region" description="Helical" evidence="10">
    <location>
        <begin position="20"/>
        <end position="37"/>
    </location>
</feature>
<evidence type="ECO:0000256" key="5">
    <source>
        <dbReference type="ARBA" id="ARBA00022692"/>
    </source>
</evidence>
<dbReference type="AlphaFoldDB" id="A5IKH6"/>
<keyword evidence="6 10" id="KW-1278">Translocase</keyword>
<evidence type="ECO:0000256" key="3">
    <source>
        <dbReference type="ARBA" id="ARBA00022630"/>
    </source>
</evidence>
<keyword evidence="5 10" id="KW-0812">Transmembrane</keyword>
<gene>
    <name evidence="10" type="primary">rnfD</name>
    <name evidence="11" type="ordered locus">Tpet_0679</name>
</gene>
<keyword evidence="1 10" id="KW-0813">Transport</keyword>
<dbReference type="NCBIfam" id="TIGR01946">
    <property type="entry name" value="rnfD"/>
    <property type="match status" value="1"/>
</dbReference>
<keyword evidence="9 10" id="KW-0472">Membrane</keyword>
<dbReference type="GO" id="GO:0022900">
    <property type="term" value="P:electron transport chain"/>
    <property type="evidence" value="ECO:0007669"/>
    <property type="project" value="UniProtKB-UniRule"/>
</dbReference>
<sequence>MKLISAYAPHLREEDDVRKIMLDVLIALSPAVIGAAYFFGWYALFLCIAGAVIGELFDIFVMRYLRGVKDFVPDGSGAVTGLLLAMNVSTRLPFWAFLLGLVFALGIGKHVFGGLGQNIFNPALVGRAFLLISFPTYMTTWVVPGAGFWKSPADVVTAATPLALFKEHGVFTPYWDLFIGKVGGSLGETSALLLIIGFIYLLLRKRVKIFIPVSYIGTVLVFSSIAYLMNPRYGDPLFHLLSGGLMLGALFMATDMVTSPITAKGQVIFGIGCGVLTMAIRLFGAYPEGVSFSILFMNALVPLIDRYTRPRIFGEVKK</sequence>
<evidence type="ECO:0000256" key="9">
    <source>
        <dbReference type="ARBA" id="ARBA00023136"/>
    </source>
</evidence>
<dbReference type="Pfam" id="PF03116">
    <property type="entry name" value="NQR2_RnfD_RnfE"/>
    <property type="match status" value="1"/>
</dbReference>
<evidence type="ECO:0000256" key="1">
    <source>
        <dbReference type="ARBA" id="ARBA00022448"/>
    </source>
</evidence>
<dbReference type="InterPro" id="IPR011303">
    <property type="entry name" value="RnfD_bac"/>
</dbReference>
<organism evidence="11 12">
    <name type="scientific">Thermotoga petrophila (strain ATCC BAA-488 / DSM 13995 / JCM 10881 / RKU-1)</name>
    <dbReference type="NCBI Taxonomy" id="390874"/>
    <lineage>
        <taxon>Bacteria</taxon>
        <taxon>Thermotogati</taxon>
        <taxon>Thermotogota</taxon>
        <taxon>Thermotogae</taxon>
        <taxon>Thermotogales</taxon>
        <taxon>Thermotogaceae</taxon>
        <taxon>Thermotoga</taxon>
    </lineage>
</organism>
<protein>
    <recommendedName>
        <fullName evidence="10">Ion-translocating oxidoreductase complex subunit D</fullName>
        <ecNumber evidence="10">7.-.-.-</ecNumber>
    </recommendedName>
    <alternativeName>
        <fullName evidence="10">Rnf electron transport complex subunit D</fullName>
    </alternativeName>
</protein>
<dbReference type="HOGENOM" id="CLU_042020_1_0_0"/>
<keyword evidence="7 10" id="KW-0249">Electron transport</keyword>
<keyword evidence="3 10" id="KW-0285">Flavoprotein</keyword>
<dbReference type="KEGG" id="tpt:Tpet_0679"/>
<name>A5IKH6_THEP1</name>
<feature type="transmembrane region" description="Helical" evidence="10">
    <location>
        <begin position="94"/>
        <end position="112"/>
    </location>
</feature>
<feature type="transmembrane region" description="Helical" evidence="10">
    <location>
        <begin position="290"/>
        <end position="308"/>
    </location>
</feature>
<accession>A5IKH6</accession>
<dbReference type="PANTHER" id="PTHR30578">
    <property type="entry name" value="ELECTRON TRANSPORT COMPLEX PROTEIN RNFD"/>
    <property type="match status" value="1"/>
</dbReference>
<comment type="subunit">
    <text evidence="10">The complex is composed of six subunits: RnfA, RnfB, RnfC, RnfD, RnfE and RnfG.</text>
</comment>
<dbReference type="GO" id="GO:0055085">
    <property type="term" value="P:transmembrane transport"/>
    <property type="evidence" value="ECO:0007669"/>
    <property type="project" value="InterPro"/>
</dbReference>
<feature type="transmembrane region" description="Helical" evidence="10">
    <location>
        <begin position="236"/>
        <end position="254"/>
    </location>
</feature>
<dbReference type="STRING" id="390874.Tpet_0679"/>
<evidence type="ECO:0000256" key="7">
    <source>
        <dbReference type="ARBA" id="ARBA00022982"/>
    </source>
</evidence>
<comment type="subcellular location">
    <subcellularLocation>
        <location evidence="10">Cell inner membrane</location>
        <topology evidence="10">Multi-pass membrane protein</topology>
    </subcellularLocation>
</comment>